<feature type="signal peptide" evidence="1">
    <location>
        <begin position="1"/>
        <end position="18"/>
    </location>
</feature>
<organism evidence="2 3">
    <name type="scientific">Sarocladium strictum</name>
    <name type="common">Black bundle disease fungus</name>
    <name type="synonym">Acremonium strictum</name>
    <dbReference type="NCBI Taxonomy" id="5046"/>
    <lineage>
        <taxon>Eukaryota</taxon>
        <taxon>Fungi</taxon>
        <taxon>Dikarya</taxon>
        <taxon>Ascomycota</taxon>
        <taxon>Pezizomycotina</taxon>
        <taxon>Sordariomycetes</taxon>
        <taxon>Hypocreomycetidae</taxon>
        <taxon>Hypocreales</taxon>
        <taxon>Sarocladiaceae</taxon>
        <taxon>Sarocladium</taxon>
    </lineage>
</organism>
<keyword evidence="3" id="KW-1185">Reference proteome</keyword>
<keyword evidence="1" id="KW-0732">Signal</keyword>
<evidence type="ECO:0008006" key="4">
    <source>
        <dbReference type="Google" id="ProtNLM"/>
    </source>
</evidence>
<reference evidence="2" key="1">
    <citation type="submission" date="2022-10" db="EMBL/GenBank/DDBJ databases">
        <title>Determination and structural analysis of whole genome sequence of Sarocladium strictum F4-1.</title>
        <authorList>
            <person name="Hu L."/>
            <person name="Jiang Y."/>
        </authorList>
    </citation>
    <scope>NUCLEOTIDE SEQUENCE</scope>
    <source>
        <strain evidence="2">F4-1</strain>
    </source>
</reference>
<name>A0AA39LCI0_SARSR</name>
<accession>A0AA39LCI0</accession>
<dbReference type="Proteomes" id="UP001175261">
    <property type="component" value="Unassembled WGS sequence"/>
</dbReference>
<evidence type="ECO:0000313" key="2">
    <source>
        <dbReference type="EMBL" id="KAK0391939.1"/>
    </source>
</evidence>
<protein>
    <recommendedName>
        <fullName evidence="4">SnoaL-like domain-containing protein</fullName>
    </recommendedName>
</protein>
<proteinExistence type="predicted"/>
<evidence type="ECO:0000256" key="1">
    <source>
        <dbReference type="SAM" id="SignalP"/>
    </source>
</evidence>
<gene>
    <name evidence="2" type="ORF">NLU13_1437</name>
</gene>
<feature type="chain" id="PRO_5041357255" description="SnoaL-like domain-containing protein" evidence="1">
    <location>
        <begin position="19"/>
        <end position="171"/>
    </location>
</feature>
<dbReference type="EMBL" id="JAPDFR010000001">
    <property type="protein sequence ID" value="KAK0391939.1"/>
    <property type="molecule type" value="Genomic_DNA"/>
</dbReference>
<evidence type="ECO:0000313" key="3">
    <source>
        <dbReference type="Proteomes" id="UP001175261"/>
    </source>
</evidence>
<sequence>MQLKFIALFTAVVAPLVATCTCPPRNPDGFKAGGELKQWFTDAAEDFFPFRDGWEAGYHKHFSRDVTATFNGTWYDFDGLKDFYKNRANPILQHAFKGTFQFGFTGLVTVPFPGAVRGGWVFATVWEFGYRWGNPDLPWNVTLGAFALVEEDHDCELRFSEWREAGNLGHI</sequence>
<dbReference type="AlphaFoldDB" id="A0AA39LCI0"/>
<comment type="caution">
    <text evidence="2">The sequence shown here is derived from an EMBL/GenBank/DDBJ whole genome shotgun (WGS) entry which is preliminary data.</text>
</comment>